<feature type="compositionally biased region" description="Gly residues" evidence="1">
    <location>
        <begin position="336"/>
        <end position="347"/>
    </location>
</feature>
<accession>S4XFN0</accession>
<dbReference type="AlphaFoldDB" id="S4XFN0"/>
<organism evidence="2 3">
    <name type="scientific">Corynebacterium terpenotabidum Y-11</name>
    <dbReference type="NCBI Taxonomy" id="1200352"/>
    <lineage>
        <taxon>Bacteria</taxon>
        <taxon>Bacillati</taxon>
        <taxon>Actinomycetota</taxon>
        <taxon>Actinomycetes</taxon>
        <taxon>Mycobacteriales</taxon>
        <taxon>Corynebacteriaceae</taxon>
        <taxon>Corynebacterium</taxon>
    </lineage>
</organism>
<gene>
    <name evidence="2" type="ORF">A606_08615</name>
</gene>
<reference evidence="2 3" key="1">
    <citation type="submission" date="2012-06" db="EMBL/GenBank/DDBJ databases">
        <title>Complete genome sequence of Corynebacterium terpenotabidum Y-11 (=DSM 44721).</title>
        <authorList>
            <person name="Ruckert C."/>
            <person name="Albersmeier A."/>
            <person name="Al-Dilaimi A."/>
            <person name="Szczepanowski R."/>
            <person name="Kalinowski J."/>
        </authorList>
    </citation>
    <scope>NUCLEOTIDE SEQUENCE [LARGE SCALE GENOMIC DNA]</scope>
    <source>
        <strain evidence="2 3">Y-11</strain>
    </source>
</reference>
<feature type="compositionally biased region" description="Basic and acidic residues" evidence="1">
    <location>
        <begin position="291"/>
        <end position="303"/>
    </location>
</feature>
<dbReference type="PATRIC" id="fig|1200352.3.peg.1752"/>
<evidence type="ECO:0000256" key="1">
    <source>
        <dbReference type="SAM" id="MobiDB-lite"/>
    </source>
</evidence>
<proteinExistence type="predicted"/>
<dbReference type="HOGENOM" id="CLU_060550_0_0_11"/>
<feature type="compositionally biased region" description="Gly residues" evidence="1">
    <location>
        <begin position="304"/>
        <end position="316"/>
    </location>
</feature>
<dbReference type="Proteomes" id="UP000014809">
    <property type="component" value="Chromosome"/>
</dbReference>
<dbReference type="InterPro" id="IPR013402">
    <property type="entry name" value="CHP02569"/>
</dbReference>
<dbReference type="KEGG" id="cter:A606_08615"/>
<protein>
    <recommendedName>
        <fullName evidence="4">TIGR02569 family protein</fullName>
    </recommendedName>
</protein>
<evidence type="ECO:0008006" key="4">
    <source>
        <dbReference type="Google" id="ProtNLM"/>
    </source>
</evidence>
<evidence type="ECO:0000313" key="2">
    <source>
        <dbReference type="EMBL" id="AGP31366.1"/>
    </source>
</evidence>
<dbReference type="EMBL" id="CP003696">
    <property type="protein sequence ID" value="AGP31366.1"/>
    <property type="molecule type" value="Genomic_DNA"/>
</dbReference>
<dbReference type="STRING" id="1200352.A606_08615"/>
<dbReference type="NCBIfam" id="TIGR02569">
    <property type="entry name" value="TIGR02569_actnb"/>
    <property type="match status" value="1"/>
</dbReference>
<dbReference type="eggNOG" id="COG2334">
    <property type="taxonomic scope" value="Bacteria"/>
</dbReference>
<name>S4XFN0_9CORY</name>
<evidence type="ECO:0000313" key="3">
    <source>
        <dbReference type="Proteomes" id="UP000014809"/>
    </source>
</evidence>
<sequence length="347" mass="36585">MPPTESIRGAFQVGYSTPTRPEDAWGDSWRCDHAVLTPVNDPARATWTAQVMDRIRPDGVVVPRQLRSTDGRYAMGGWTARSFVSGHRAPRFDEVAAAALRLNAALVGEPRPAFLSTAPSGVAPRAGVLGDADLFAAAENAAWADDPTEQLGAVMDASAVPREDVAAAMAKAAALIPLRAPVAAPDQLVHGDMLGCTVFDGSADPAVVDLVPAWRPTGWSVALTVVDAVAWSGAEDELFDRWSHLPDFTQLLLRAVIYRLFVHAVLPDSRPEAWPGLERVSDIVKVRVSGRSDRSGADDRIGEDVGGSTGGDGTGQETGREHDGLDGLDGQDGQDGHSGGEGADGRD</sequence>
<keyword evidence="3" id="KW-1185">Reference proteome</keyword>
<feature type="region of interest" description="Disordered" evidence="1">
    <location>
        <begin position="291"/>
        <end position="347"/>
    </location>
</feature>